<dbReference type="PIRSF" id="PIRSF000441">
    <property type="entry name" value="CysE"/>
    <property type="match status" value="1"/>
</dbReference>
<evidence type="ECO:0000313" key="5">
    <source>
        <dbReference type="EMBL" id="PPL15768.1"/>
    </source>
</evidence>
<keyword evidence="6" id="KW-1185">Reference proteome</keyword>
<dbReference type="InterPro" id="IPR045304">
    <property type="entry name" value="LbH_SAT"/>
</dbReference>
<name>A0ABX5ATG5_9MICO</name>
<comment type="similarity">
    <text evidence="1">Belongs to the transferase hexapeptide repeat family.</text>
</comment>
<organism evidence="5 6">
    <name type="scientific">Microterricola pindariensis</name>
    <dbReference type="NCBI Taxonomy" id="478010"/>
    <lineage>
        <taxon>Bacteria</taxon>
        <taxon>Bacillati</taxon>
        <taxon>Actinomycetota</taxon>
        <taxon>Actinomycetes</taxon>
        <taxon>Micrococcales</taxon>
        <taxon>Microbacteriaceae</taxon>
        <taxon>Microterricola</taxon>
    </lineage>
</organism>
<reference evidence="5 6" key="1">
    <citation type="journal article" date="2008" name="Int. J. Syst. Evol. Microbiol.">
        <title>Leifsonia pindariensis sp. nov., isolated from the Pindari glacier of the Indian Himalayas, and emended description of the genus Leifsonia.</title>
        <authorList>
            <person name="Reddy G.S."/>
            <person name="Prabagaran S.R."/>
            <person name="Shivaji S."/>
        </authorList>
    </citation>
    <scope>NUCLEOTIDE SEQUENCE [LARGE SCALE GENOMIC DNA]</scope>
    <source>
        <strain evidence="5 6">PON 10</strain>
    </source>
</reference>
<proteinExistence type="inferred from homology"/>
<evidence type="ECO:0000256" key="3">
    <source>
        <dbReference type="ARBA" id="ARBA00022679"/>
    </source>
</evidence>
<dbReference type="CDD" id="cd03354">
    <property type="entry name" value="LbH_SAT"/>
    <property type="match status" value="1"/>
</dbReference>
<evidence type="ECO:0000256" key="4">
    <source>
        <dbReference type="ARBA" id="ARBA00023315"/>
    </source>
</evidence>
<dbReference type="Proteomes" id="UP000237755">
    <property type="component" value="Unassembled WGS sequence"/>
</dbReference>
<sequence length="152" mass="15916">MLTARYSAVFLYRLSQRTGRWLPFLAGLIKQFNQFLTGADLAWQSSAGSGLVLFHPSGVVIGPDVRLGRDCKIQQGVTLGGLGSSHGAPPASPTIGNRVAVGAGARVIGKIELADDCEVGANAVVTKSGPAGWVAVGIPATWRARSEHRQPQ</sequence>
<dbReference type="InterPro" id="IPR001451">
    <property type="entry name" value="Hexapep"/>
</dbReference>
<dbReference type="PANTHER" id="PTHR42811">
    <property type="entry name" value="SERINE ACETYLTRANSFERASE"/>
    <property type="match status" value="1"/>
</dbReference>
<protein>
    <recommendedName>
        <fullName evidence="2">Serine acetyltransferase</fullName>
    </recommendedName>
</protein>
<dbReference type="SUPFAM" id="SSF51161">
    <property type="entry name" value="Trimeric LpxA-like enzymes"/>
    <property type="match status" value="1"/>
</dbReference>
<dbReference type="EMBL" id="MPZN01000056">
    <property type="protein sequence ID" value="PPL15768.1"/>
    <property type="molecule type" value="Genomic_DNA"/>
</dbReference>
<dbReference type="Pfam" id="PF00132">
    <property type="entry name" value="Hexapep"/>
    <property type="match status" value="1"/>
</dbReference>
<dbReference type="Gene3D" id="2.160.10.10">
    <property type="entry name" value="Hexapeptide repeat proteins"/>
    <property type="match status" value="1"/>
</dbReference>
<dbReference type="InterPro" id="IPR011004">
    <property type="entry name" value="Trimer_LpxA-like_sf"/>
</dbReference>
<dbReference type="InterPro" id="IPR005881">
    <property type="entry name" value="Ser_O-AcTrfase"/>
</dbReference>
<keyword evidence="3" id="KW-0808">Transferase</keyword>
<evidence type="ECO:0000256" key="1">
    <source>
        <dbReference type="ARBA" id="ARBA00007274"/>
    </source>
</evidence>
<keyword evidence="4" id="KW-0012">Acyltransferase</keyword>
<accession>A0ABX5ATG5</accession>
<gene>
    <name evidence="5" type="ORF">GY24_13770</name>
</gene>
<evidence type="ECO:0000313" key="6">
    <source>
        <dbReference type="Proteomes" id="UP000237755"/>
    </source>
</evidence>
<evidence type="ECO:0000256" key="2">
    <source>
        <dbReference type="ARBA" id="ARBA00018522"/>
    </source>
</evidence>
<comment type="caution">
    <text evidence="5">The sequence shown here is derived from an EMBL/GenBank/DDBJ whole genome shotgun (WGS) entry which is preliminary data.</text>
</comment>